<dbReference type="Pfam" id="PF01987">
    <property type="entry name" value="AIM24"/>
    <property type="match status" value="1"/>
</dbReference>
<protein>
    <recommendedName>
        <fullName evidence="1">Altered inheritance of mitochondria protein 24, mitochondrial</fullName>
    </recommendedName>
</protein>
<keyword evidence="1" id="KW-0496">Mitochondrion</keyword>
<dbReference type="Proteomes" id="UP000053257">
    <property type="component" value="Unassembled WGS sequence"/>
</dbReference>
<dbReference type="HOGENOM" id="CLU_040551_1_0_1"/>
<proteinExistence type="inferred from homology"/>
<dbReference type="Gene3D" id="3.60.160.10">
    <property type="entry name" value="Mitochondrial biogenesis AIM24"/>
    <property type="match status" value="1"/>
</dbReference>
<evidence type="ECO:0000313" key="3">
    <source>
        <dbReference type="Proteomes" id="UP000053257"/>
    </source>
</evidence>
<dbReference type="PANTHER" id="PTHR43657">
    <property type="entry name" value="TRYPTOPHAN RNA-BINDING ATTENUATOR PROTEIN-LIKE PROTEIN"/>
    <property type="match status" value="1"/>
</dbReference>
<dbReference type="InterPro" id="IPR016031">
    <property type="entry name" value="Trp_RNA-bd_attenuator-like_dom"/>
</dbReference>
<gene>
    <name evidence="2" type="ORF">PHLGIDRAFT_91962</name>
</gene>
<dbReference type="InterPro" id="IPR036983">
    <property type="entry name" value="AIM24_sf"/>
</dbReference>
<name>A0A0C3S5G7_PHLG1</name>
<evidence type="ECO:0000256" key="1">
    <source>
        <dbReference type="RuleBase" id="RU363045"/>
    </source>
</evidence>
<sequence>MPPQGAPAQGGGGGVRNIDTNVAADGCTFNIAHRDSNSVLSCRLPPGYELKAKPGSMVAMDATIKIRGKLKVSFKKLITGSELAESVFTGPGEVLLAPETWGDIVPIHLDGRETWFFSKHAFLACTREVVRAHKAQSLGKTLFSGEGLFVEQATGRGVIFVSSLGAIIERRLADGEQWIVDNGHLVAWTAKYSVERIQAGGLLSAAKTDEGLVCRFTGPGKIYLQSRNPDVLVGWIGEQLPSS</sequence>
<evidence type="ECO:0000313" key="2">
    <source>
        <dbReference type="EMBL" id="KIP05597.1"/>
    </source>
</evidence>
<reference evidence="2 3" key="1">
    <citation type="journal article" date="2014" name="PLoS Genet.">
        <title>Analysis of the Phlebiopsis gigantea genome, transcriptome and secretome provides insight into its pioneer colonization strategies of wood.</title>
        <authorList>
            <person name="Hori C."/>
            <person name="Ishida T."/>
            <person name="Igarashi K."/>
            <person name="Samejima M."/>
            <person name="Suzuki H."/>
            <person name="Master E."/>
            <person name="Ferreira P."/>
            <person name="Ruiz-Duenas F.J."/>
            <person name="Held B."/>
            <person name="Canessa P."/>
            <person name="Larrondo L.F."/>
            <person name="Schmoll M."/>
            <person name="Druzhinina I.S."/>
            <person name="Kubicek C.P."/>
            <person name="Gaskell J.A."/>
            <person name="Kersten P."/>
            <person name="St John F."/>
            <person name="Glasner J."/>
            <person name="Sabat G."/>
            <person name="Splinter BonDurant S."/>
            <person name="Syed K."/>
            <person name="Yadav J."/>
            <person name="Mgbeahuruike A.C."/>
            <person name="Kovalchuk A."/>
            <person name="Asiegbu F.O."/>
            <person name="Lackner G."/>
            <person name="Hoffmeister D."/>
            <person name="Rencoret J."/>
            <person name="Gutierrez A."/>
            <person name="Sun H."/>
            <person name="Lindquist E."/>
            <person name="Barry K."/>
            <person name="Riley R."/>
            <person name="Grigoriev I.V."/>
            <person name="Henrissat B."/>
            <person name="Kues U."/>
            <person name="Berka R.M."/>
            <person name="Martinez A.T."/>
            <person name="Covert S.F."/>
            <person name="Blanchette R.A."/>
            <person name="Cullen D."/>
        </authorList>
    </citation>
    <scope>NUCLEOTIDE SEQUENCE [LARGE SCALE GENOMIC DNA]</scope>
    <source>
        <strain evidence="2 3">11061_1 CR5-6</strain>
    </source>
</reference>
<dbReference type="AlphaFoldDB" id="A0A0C3S5G7"/>
<dbReference type="SUPFAM" id="SSF51219">
    <property type="entry name" value="TRAP-like"/>
    <property type="match status" value="1"/>
</dbReference>
<comment type="similarity">
    <text evidence="1">Belongs to the AIM24 family.</text>
</comment>
<organism evidence="2 3">
    <name type="scientific">Phlebiopsis gigantea (strain 11061_1 CR5-6)</name>
    <name type="common">White-rot fungus</name>
    <name type="synonym">Peniophora gigantea</name>
    <dbReference type="NCBI Taxonomy" id="745531"/>
    <lineage>
        <taxon>Eukaryota</taxon>
        <taxon>Fungi</taxon>
        <taxon>Dikarya</taxon>
        <taxon>Basidiomycota</taxon>
        <taxon>Agaricomycotina</taxon>
        <taxon>Agaricomycetes</taxon>
        <taxon>Polyporales</taxon>
        <taxon>Phanerochaetaceae</taxon>
        <taxon>Phlebiopsis</taxon>
    </lineage>
</organism>
<keyword evidence="3" id="KW-1185">Reference proteome</keyword>
<accession>A0A0C3S5G7</accession>
<comment type="subcellular location">
    <subcellularLocation>
        <location evidence="1">Mitochondrion</location>
    </subcellularLocation>
</comment>
<dbReference type="PANTHER" id="PTHR43657:SF1">
    <property type="entry name" value="ALTERED INHERITANCE OF MITOCHONDRIA PROTEIN 24, MITOCHONDRIAL"/>
    <property type="match status" value="1"/>
</dbReference>
<dbReference type="STRING" id="745531.A0A0C3S5G7"/>
<dbReference type="EMBL" id="KN840539">
    <property type="protein sequence ID" value="KIP05597.1"/>
    <property type="molecule type" value="Genomic_DNA"/>
</dbReference>
<dbReference type="InterPro" id="IPR002838">
    <property type="entry name" value="AIM24"/>
</dbReference>
<dbReference type="NCBIfam" id="TIGR00266">
    <property type="entry name" value="TIGR00266 family protein"/>
    <property type="match status" value="1"/>
</dbReference>
<dbReference type="OrthoDB" id="1705416at2759"/>
<dbReference type="GO" id="GO:0005739">
    <property type="term" value="C:mitochondrion"/>
    <property type="evidence" value="ECO:0007669"/>
    <property type="project" value="UniProtKB-SubCell"/>
</dbReference>